<organism evidence="2 3">
    <name type="scientific">Nocardiopsis mwathae</name>
    <dbReference type="NCBI Taxonomy" id="1472723"/>
    <lineage>
        <taxon>Bacteria</taxon>
        <taxon>Bacillati</taxon>
        <taxon>Actinomycetota</taxon>
        <taxon>Actinomycetes</taxon>
        <taxon>Streptosporangiales</taxon>
        <taxon>Nocardiopsidaceae</taxon>
        <taxon>Nocardiopsis</taxon>
    </lineage>
</organism>
<comment type="caution">
    <text evidence="2">The sequence shown here is derived from an EMBL/GenBank/DDBJ whole genome shotgun (WGS) entry which is preliminary data.</text>
</comment>
<dbReference type="AlphaFoldDB" id="A0A7W9YJH7"/>
<evidence type="ECO:0000313" key="2">
    <source>
        <dbReference type="EMBL" id="MBB6172681.1"/>
    </source>
</evidence>
<evidence type="ECO:0000313" key="3">
    <source>
        <dbReference type="Proteomes" id="UP000546642"/>
    </source>
</evidence>
<evidence type="ECO:0000259" key="1">
    <source>
        <dbReference type="Pfam" id="PF04149"/>
    </source>
</evidence>
<name>A0A7W9YJH7_9ACTN</name>
<dbReference type="InterPro" id="IPR007278">
    <property type="entry name" value="DUF397"/>
</dbReference>
<dbReference type="Pfam" id="PF04149">
    <property type="entry name" value="DUF397"/>
    <property type="match status" value="1"/>
</dbReference>
<sequence>MRSMKWHTSSYTDGGMGQNCVEVAEGSVTAIRDTWYRENGMLEFSAGEFAAFLSAAREEIL</sequence>
<proteinExistence type="predicted"/>
<accession>A0A7W9YJH7</accession>
<reference evidence="2 3" key="1">
    <citation type="submission" date="2020-08" db="EMBL/GenBank/DDBJ databases">
        <title>Sequencing the genomes of 1000 actinobacteria strains.</title>
        <authorList>
            <person name="Klenk H.-P."/>
        </authorList>
    </citation>
    <scope>NUCLEOTIDE SEQUENCE [LARGE SCALE GENOMIC DNA]</scope>
    <source>
        <strain evidence="2 3">DSM 46659</strain>
    </source>
</reference>
<dbReference type="EMBL" id="JACHDS010000001">
    <property type="protein sequence ID" value="MBB6172681.1"/>
    <property type="molecule type" value="Genomic_DNA"/>
</dbReference>
<gene>
    <name evidence="2" type="ORF">HNR23_002741</name>
</gene>
<protein>
    <recommendedName>
        <fullName evidence="1">DUF397 domain-containing protein</fullName>
    </recommendedName>
</protein>
<dbReference type="Proteomes" id="UP000546642">
    <property type="component" value="Unassembled WGS sequence"/>
</dbReference>
<feature type="domain" description="DUF397" evidence="1">
    <location>
        <begin position="5"/>
        <end position="57"/>
    </location>
</feature>
<dbReference type="RefSeq" id="WP_343070555.1">
    <property type="nucleotide sequence ID" value="NZ_JACHDS010000001.1"/>
</dbReference>
<keyword evidence="3" id="KW-1185">Reference proteome</keyword>